<keyword evidence="10" id="KW-1185">Reference proteome</keyword>
<keyword evidence="5" id="KW-0520">NAD</keyword>
<evidence type="ECO:0000256" key="2">
    <source>
        <dbReference type="ARBA" id="ARBA00022448"/>
    </source>
</evidence>
<dbReference type="PRINTS" id="PR00335">
    <property type="entry name" value="KUPTAKETRKA"/>
</dbReference>
<evidence type="ECO:0000313" key="10">
    <source>
        <dbReference type="Proteomes" id="UP000324996"/>
    </source>
</evidence>
<gene>
    <name evidence="9" type="primary">trkA</name>
    <name evidence="9" type="ORF">JCM17846_07230</name>
</gene>
<evidence type="ECO:0000313" key="9">
    <source>
        <dbReference type="EMBL" id="GER03041.1"/>
    </source>
</evidence>
<feature type="domain" description="RCK N-terminal" evidence="7">
    <location>
        <begin position="189"/>
        <end position="308"/>
    </location>
</feature>
<feature type="domain" description="RCK C-terminal" evidence="8">
    <location>
        <begin position="328"/>
        <end position="409"/>
    </location>
</feature>
<comment type="caution">
    <text evidence="9">The sequence shown here is derived from an EMBL/GenBank/DDBJ whole genome shotgun (WGS) entry which is preliminary data.</text>
</comment>
<proteinExistence type="predicted"/>
<dbReference type="InterPro" id="IPR036291">
    <property type="entry name" value="NAD(P)-bd_dom_sf"/>
</dbReference>
<evidence type="ECO:0000256" key="6">
    <source>
        <dbReference type="ARBA" id="ARBA00023065"/>
    </source>
</evidence>
<dbReference type="NCBIfam" id="NF007032">
    <property type="entry name" value="PRK09496.1-4"/>
    <property type="match status" value="1"/>
</dbReference>
<evidence type="ECO:0000259" key="8">
    <source>
        <dbReference type="PROSITE" id="PS51202"/>
    </source>
</evidence>
<dbReference type="InterPro" id="IPR003148">
    <property type="entry name" value="RCK_N"/>
</dbReference>
<evidence type="ECO:0000256" key="4">
    <source>
        <dbReference type="ARBA" id="ARBA00022958"/>
    </source>
</evidence>
<keyword evidence="2" id="KW-0813">Transport</keyword>
<reference evidence="9 10" key="1">
    <citation type="submission" date="2019-09" db="EMBL/GenBank/DDBJ databases">
        <title>NBRP : Genome information of microbial organism related human and environment.</title>
        <authorList>
            <person name="Hattori M."/>
            <person name="Oshima K."/>
            <person name="Inaba H."/>
            <person name="Suda W."/>
            <person name="Sakamoto M."/>
            <person name="Iino T."/>
            <person name="Kitahara M."/>
            <person name="Oshida Y."/>
            <person name="Iida T."/>
            <person name="Kudo T."/>
            <person name="Itoh T."/>
            <person name="Ohkuma M."/>
        </authorList>
    </citation>
    <scope>NUCLEOTIDE SEQUENCE [LARGE SCALE GENOMIC DNA]</scope>
    <source>
        <strain evidence="9 10">Q-1</strain>
    </source>
</reference>
<keyword evidence="6" id="KW-0406">Ion transport</keyword>
<accession>A0A5A7N461</accession>
<dbReference type="PANTHER" id="PTHR43833">
    <property type="entry name" value="POTASSIUM CHANNEL PROTEIN 2-RELATED-RELATED"/>
    <property type="match status" value="1"/>
</dbReference>
<evidence type="ECO:0000256" key="1">
    <source>
        <dbReference type="ARBA" id="ARBA00017378"/>
    </source>
</evidence>
<dbReference type="PROSITE" id="PS51201">
    <property type="entry name" value="RCK_N"/>
    <property type="match status" value="2"/>
</dbReference>
<dbReference type="InterPro" id="IPR006037">
    <property type="entry name" value="RCK_C"/>
</dbReference>
<sequence>MQAMEGHASDPHVLEAAGLAEADMIIAVTISDEVNMVACQIAHSLFNVPTKIARIRNQSYLAPQWSDLFTRDNIPIDVVISPEVEVAEAIYRRLEVPGAFDTLPFSDDSVRVLGIRLDDRCPVVDTPLRQLTELFPDLRVRVMGIMRGGKLFVPLADDHMEIGDGVYIAVEKRYVARAMGVFGHEEEAARRIVVIGGGSVGMFLAQKLESRTPRLNVKLIERDEERAAYVADKMSRTVVIHGDALDPEILREANVGEAETVVAVTNEDEVNILATLLAKRHGCSRAMTLINNTSFRSLIGTLGIDVHIDPREMTVSTILRHIRRGRIRDLHSIADGAAEIIEAEVLEASSVNGRSLAKIKLPRGVLVGAVVRDKKVIMPRGDTVFQAGDRVIVLALTDAVKAVEQLFSVHLEFF</sequence>
<dbReference type="Gene3D" id="3.40.50.720">
    <property type="entry name" value="NAD(P)-binding Rossmann-like Domain"/>
    <property type="match status" value="2"/>
</dbReference>
<dbReference type="GO" id="GO:0015079">
    <property type="term" value="F:potassium ion transmembrane transporter activity"/>
    <property type="evidence" value="ECO:0007669"/>
    <property type="project" value="InterPro"/>
</dbReference>
<dbReference type="AlphaFoldDB" id="A0A5A7N461"/>
<dbReference type="Gene3D" id="3.30.70.1450">
    <property type="entry name" value="Regulator of K+ conductance, C-terminal domain"/>
    <property type="match status" value="2"/>
</dbReference>
<name>A0A5A7N461_9PROT</name>
<dbReference type="Proteomes" id="UP000324996">
    <property type="component" value="Unassembled WGS sequence"/>
</dbReference>
<dbReference type="InterPro" id="IPR006036">
    <property type="entry name" value="K_uptake_TrkA"/>
</dbReference>
<dbReference type="PROSITE" id="PS51202">
    <property type="entry name" value="RCK_C"/>
    <property type="match status" value="2"/>
</dbReference>
<dbReference type="EMBL" id="BKCN01000002">
    <property type="protein sequence ID" value="GER03041.1"/>
    <property type="molecule type" value="Genomic_DNA"/>
</dbReference>
<dbReference type="PANTHER" id="PTHR43833:SF5">
    <property type="entry name" value="TRK SYSTEM POTASSIUM UPTAKE PROTEIN TRKA"/>
    <property type="match status" value="1"/>
</dbReference>
<evidence type="ECO:0000256" key="5">
    <source>
        <dbReference type="ARBA" id="ARBA00023027"/>
    </source>
</evidence>
<keyword evidence="3" id="KW-0633">Potassium transport</keyword>
<organism evidence="9 10">
    <name type="scientific">Iodidimonas nitroreducens</name>
    <dbReference type="NCBI Taxonomy" id="1236968"/>
    <lineage>
        <taxon>Bacteria</taxon>
        <taxon>Pseudomonadati</taxon>
        <taxon>Pseudomonadota</taxon>
        <taxon>Alphaproteobacteria</taxon>
        <taxon>Iodidimonadales</taxon>
        <taxon>Iodidimonadaceae</taxon>
        <taxon>Iodidimonas</taxon>
    </lineage>
</organism>
<feature type="domain" description="RCK C-terminal" evidence="8">
    <location>
        <begin position="100"/>
        <end position="185"/>
    </location>
</feature>
<evidence type="ECO:0000259" key="7">
    <source>
        <dbReference type="PROSITE" id="PS51201"/>
    </source>
</evidence>
<dbReference type="GO" id="GO:0005886">
    <property type="term" value="C:plasma membrane"/>
    <property type="evidence" value="ECO:0007669"/>
    <property type="project" value="InterPro"/>
</dbReference>
<dbReference type="Pfam" id="PF02080">
    <property type="entry name" value="TrkA_C"/>
    <property type="match status" value="1"/>
</dbReference>
<dbReference type="SUPFAM" id="SSF51735">
    <property type="entry name" value="NAD(P)-binding Rossmann-fold domains"/>
    <property type="match status" value="2"/>
</dbReference>
<dbReference type="InterPro" id="IPR036721">
    <property type="entry name" value="RCK_C_sf"/>
</dbReference>
<feature type="domain" description="RCK N-terminal" evidence="7">
    <location>
        <begin position="1"/>
        <end position="80"/>
    </location>
</feature>
<dbReference type="NCBIfam" id="NF007039">
    <property type="entry name" value="PRK09496.3-2"/>
    <property type="match status" value="1"/>
</dbReference>
<keyword evidence="4" id="KW-0630">Potassium</keyword>
<dbReference type="InterPro" id="IPR050721">
    <property type="entry name" value="Trk_Ktr_HKT_K-transport"/>
</dbReference>
<protein>
    <recommendedName>
        <fullName evidence="1">Trk system potassium uptake protein TrkA</fullName>
    </recommendedName>
</protein>
<dbReference type="SUPFAM" id="SSF116726">
    <property type="entry name" value="TrkA C-terminal domain-like"/>
    <property type="match status" value="2"/>
</dbReference>
<dbReference type="Pfam" id="PF02254">
    <property type="entry name" value="TrkA_N"/>
    <property type="match status" value="2"/>
</dbReference>
<dbReference type="NCBIfam" id="NF007031">
    <property type="entry name" value="PRK09496.1-2"/>
    <property type="match status" value="1"/>
</dbReference>
<evidence type="ECO:0000256" key="3">
    <source>
        <dbReference type="ARBA" id="ARBA00022538"/>
    </source>
</evidence>